<accession>A0A412QC15</accession>
<evidence type="ECO:0000313" key="3">
    <source>
        <dbReference type="Proteomes" id="UP000283360"/>
    </source>
</evidence>
<dbReference type="AlphaFoldDB" id="A0A412QC15"/>
<evidence type="ECO:0000259" key="1">
    <source>
        <dbReference type="Pfam" id="PF13274"/>
    </source>
</evidence>
<feature type="domain" description="Antitoxin SocA-like Panacea" evidence="1">
    <location>
        <begin position="27"/>
        <end position="120"/>
    </location>
</feature>
<name>A0A412QC15_9FIRM</name>
<reference evidence="2 3" key="1">
    <citation type="submission" date="2018-08" db="EMBL/GenBank/DDBJ databases">
        <title>A genome reference for cultivated species of the human gut microbiota.</title>
        <authorList>
            <person name="Zou Y."/>
            <person name="Xue W."/>
            <person name="Luo G."/>
        </authorList>
    </citation>
    <scope>NUCLEOTIDE SEQUENCE [LARGE SCALE GENOMIC DNA]</scope>
    <source>
        <strain evidence="2 3">AF18-12LB</strain>
    </source>
</reference>
<dbReference type="Pfam" id="PF13274">
    <property type="entry name" value="SocA_Panacea"/>
    <property type="match status" value="1"/>
</dbReference>
<dbReference type="RefSeq" id="WP_117835773.1">
    <property type="nucleotide sequence ID" value="NZ_QRXJ01000016.1"/>
</dbReference>
<gene>
    <name evidence="2" type="ORF">DWX03_12025</name>
</gene>
<keyword evidence="3" id="KW-1185">Reference proteome</keyword>
<dbReference type="Proteomes" id="UP000283360">
    <property type="component" value="Unassembled WGS sequence"/>
</dbReference>
<protein>
    <submittedName>
        <fullName evidence="2">DUF4065 domain-containing protein</fullName>
    </submittedName>
</protein>
<evidence type="ECO:0000313" key="2">
    <source>
        <dbReference type="EMBL" id="RGT88478.1"/>
    </source>
</evidence>
<comment type="caution">
    <text evidence="2">The sequence shown here is derived from an EMBL/GenBank/DDBJ whole genome shotgun (WGS) entry which is preliminary data.</text>
</comment>
<dbReference type="EMBL" id="QRXJ01000016">
    <property type="protein sequence ID" value="RGT88478.1"/>
    <property type="molecule type" value="Genomic_DNA"/>
</dbReference>
<organism evidence="2 3">
    <name type="scientific">Coprococcus comes</name>
    <dbReference type="NCBI Taxonomy" id="410072"/>
    <lineage>
        <taxon>Bacteria</taxon>
        <taxon>Bacillati</taxon>
        <taxon>Bacillota</taxon>
        <taxon>Clostridia</taxon>
        <taxon>Lachnospirales</taxon>
        <taxon>Lachnospiraceae</taxon>
        <taxon>Coprococcus</taxon>
    </lineage>
</organism>
<dbReference type="InterPro" id="IPR025272">
    <property type="entry name" value="SocA_Panacea"/>
</dbReference>
<sequence>MYSAIDVAKYIILFCKENGYSISNLKLQKLLYFVQAQFLITTGKPAFSEEIEAWDFGPVVPEVYQHFKMWGSSELPSVLARNAEKKIYKRDQENMNEILEECAQYSASFLVDITHNQDPWADAYEKYCNNVITKESIKEYFRNN</sequence>
<proteinExistence type="predicted"/>